<keyword evidence="3" id="KW-1185">Reference proteome</keyword>
<keyword evidence="1" id="KW-0812">Transmembrane</keyword>
<proteinExistence type="predicted"/>
<reference evidence="2 3" key="1">
    <citation type="submission" date="2024-09" db="EMBL/GenBank/DDBJ databases">
        <authorList>
            <person name="Sun Q."/>
            <person name="Mori K."/>
        </authorList>
    </citation>
    <scope>NUCLEOTIDE SEQUENCE [LARGE SCALE GENOMIC DNA]</scope>
    <source>
        <strain evidence="2 3">TISTR 2452</strain>
    </source>
</reference>
<dbReference type="EMBL" id="JBHMDO010000015">
    <property type="protein sequence ID" value="MFB9325705.1"/>
    <property type="molecule type" value="Genomic_DNA"/>
</dbReference>
<feature type="transmembrane region" description="Helical" evidence="1">
    <location>
        <begin position="7"/>
        <end position="25"/>
    </location>
</feature>
<gene>
    <name evidence="2" type="ORF">ACFFSY_07180</name>
</gene>
<name>A0ABV5KKF1_9BACL</name>
<comment type="caution">
    <text evidence="2">The sequence shown here is derived from an EMBL/GenBank/DDBJ whole genome shotgun (WGS) entry which is preliminary data.</text>
</comment>
<evidence type="ECO:0000256" key="1">
    <source>
        <dbReference type="SAM" id="Phobius"/>
    </source>
</evidence>
<dbReference type="Proteomes" id="UP001589747">
    <property type="component" value="Unassembled WGS sequence"/>
</dbReference>
<accession>A0ABV5KKF1</accession>
<dbReference type="RefSeq" id="WP_377492064.1">
    <property type="nucleotide sequence ID" value="NZ_JBHMDO010000015.1"/>
</dbReference>
<evidence type="ECO:0000313" key="2">
    <source>
        <dbReference type="EMBL" id="MFB9325705.1"/>
    </source>
</evidence>
<organism evidence="2 3">
    <name type="scientific">Paenibacillus aurantiacus</name>
    <dbReference type="NCBI Taxonomy" id="1936118"/>
    <lineage>
        <taxon>Bacteria</taxon>
        <taxon>Bacillati</taxon>
        <taxon>Bacillota</taxon>
        <taxon>Bacilli</taxon>
        <taxon>Bacillales</taxon>
        <taxon>Paenibacillaceae</taxon>
        <taxon>Paenibacillus</taxon>
    </lineage>
</organism>
<keyword evidence="1" id="KW-1133">Transmembrane helix</keyword>
<feature type="transmembrane region" description="Helical" evidence="1">
    <location>
        <begin position="57"/>
        <end position="77"/>
    </location>
</feature>
<evidence type="ECO:0000313" key="3">
    <source>
        <dbReference type="Proteomes" id="UP001589747"/>
    </source>
</evidence>
<keyword evidence="1" id="KW-0472">Membrane</keyword>
<protein>
    <submittedName>
        <fullName evidence="2">Uncharacterized protein</fullName>
    </submittedName>
</protein>
<sequence>MRRTLTGGFMLLGGIGLYIGMRLAALKFTELMIGSQGSYTEDGIRELYESAYRGNGFMTVGVLGILLAVLGFFLLLWDVGLGGFIRRQREQIRESNRAFDEEYWEAKRKREAGAD</sequence>